<gene>
    <name evidence="4" type="ORF">ACFOVU_15540</name>
</gene>
<dbReference type="Gene3D" id="1.20.120.520">
    <property type="entry name" value="nmb1532 protein domain like"/>
    <property type="match status" value="1"/>
</dbReference>
<organism evidence="4 5">
    <name type="scientific">Nocardiopsis sediminis</name>
    <dbReference type="NCBI Taxonomy" id="1778267"/>
    <lineage>
        <taxon>Bacteria</taxon>
        <taxon>Bacillati</taxon>
        <taxon>Actinomycetota</taxon>
        <taxon>Actinomycetes</taxon>
        <taxon>Streptosporangiales</taxon>
        <taxon>Nocardiopsidaceae</taxon>
        <taxon>Nocardiopsis</taxon>
    </lineage>
</organism>
<evidence type="ECO:0000259" key="3">
    <source>
        <dbReference type="Pfam" id="PF01814"/>
    </source>
</evidence>
<dbReference type="InterPro" id="IPR012312">
    <property type="entry name" value="Hemerythrin-like"/>
</dbReference>
<sequence length="312" mass="34113">MPDSFNEFQQSVIEEFRANGGKVGGPFDGADLLLLTTTGAKSGSEHTTPLGFVREGGRLLVVGSAGGSDRHPAWYHNLLAHPMVRVEIGTETFGAVAVPAQGEERDRLFAHVVREAPGYAGYQEQTTRVIPVVVLDRSQPDEALGAAADMGDMLVRVHTWLRGQLDRVRVEADAYFLARAAHQGPGDPPPPGLGLQLRQHCLAFCESLEFHHTGEDTHLFPGLEEHHPHLRDTVARLREEHRTVERIQRELVELLGAIDTADPQRFRAELELMSAELRAHLDYEEESLIPVLAGIPMPSQPPAPAAADGPDA</sequence>
<dbReference type="PANTHER" id="PTHR39428">
    <property type="entry name" value="F420H(2)-DEPENDENT QUINONE REDUCTASE RV1261C"/>
    <property type="match status" value="1"/>
</dbReference>
<dbReference type="RefSeq" id="WP_378534235.1">
    <property type="nucleotide sequence ID" value="NZ_JBHSBH010000010.1"/>
</dbReference>
<dbReference type="InterPro" id="IPR004378">
    <property type="entry name" value="F420H2_quin_Rdtase"/>
</dbReference>
<dbReference type="Pfam" id="PF01814">
    <property type="entry name" value="Hemerythrin"/>
    <property type="match status" value="1"/>
</dbReference>
<comment type="caution">
    <text evidence="4">The sequence shown here is derived from an EMBL/GenBank/DDBJ whole genome shotgun (WGS) entry which is preliminary data.</text>
</comment>
<dbReference type="SUPFAM" id="SSF50475">
    <property type="entry name" value="FMN-binding split barrel"/>
    <property type="match status" value="1"/>
</dbReference>
<dbReference type="CDD" id="cd12108">
    <property type="entry name" value="Hr-like"/>
    <property type="match status" value="1"/>
</dbReference>
<proteinExistence type="inferred from homology"/>
<dbReference type="Gene3D" id="2.30.110.10">
    <property type="entry name" value="Electron Transport, Fmn-binding Protein, Chain A"/>
    <property type="match status" value="1"/>
</dbReference>
<comment type="similarity">
    <text evidence="1">Belongs to the F420H(2)-dependent quinone reductase family.</text>
</comment>
<dbReference type="Proteomes" id="UP001595847">
    <property type="component" value="Unassembled WGS sequence"/>
</dbReference>
<keyword evidence="5" id="KW-1185">Reference proteome</keyword>
<protein>
    <submittedName>
        <fullName evidence="4">Nitroreductase/quinone reductase family protein</fullName>
    </submittedName>
</protein>
<evidence type="ECO:0000313" key="5">
    <source>
        <dbReference type="Proteomes" id="UP001595847"/>
    </source>
</evidence>
<dbReference type="EMBL" id="JBHSBH010000010">
    <property type="protein sequence ID" value="MFC3997343.1"/>
    <property type="molecule type" value="Genomic_DNA"/>
</dbReference>
<feature type="domain" description="Hemerythrin-like" evidence="3">
    <location>
        <begin position="152"/>
        <end position="292"/>
    </location>
</feature>
<evidence type="ECO:0000256" key="2">
    <source>
        <dbReference type="ARBA" id="ARBA00049106"/>
    </source>
</evidence>
<evidence type="ECO:0000313" key="4">
    <source>
        <dbReference type="EMBL" id="MFC3997343.1"/>
    </source>
</evidence>
<name>A0ABV8FPW5_9ACTN</name>
<reference evidence="5" key="1">
    <citation type="journal article" date="2019" name="Int. J. Syst. Evol. Microbiol.">
        <title>The Global Catalogue of Microorganisms (GCM) 10K type strain sequencing project: providing services to taxonomists for standard genome sequencing and annotation.</title>
        <authorList>
            <consortium name="The Broad Institute Genomics Platform"/>
            <consortium name="The Broad Institute Genome Sequencing Center for Infectious Disease"/>
            <person name="Wu L."/>
            <person name="Ma J."/>
        </authorList>
    </citation>
    <scope>NUCLEOTIDE SEQUENCE [LARGE SCALE GENOMIC DNA]</scope>
    <source>
        <strain evidence="5">TBRC 1826</strain>
    </source>
</reference>
<accession>A0ABV8FPW5</accession>
<dbReference type="PANTHER" id="PTHR39428:SF1">
    <property type="entry name" value="F420H(2)-DEPENDENT QUINONE REDUCTASE RV1261C"/>
    <property type="match status" value="1"/>
</dbReference>
<dbReference type="InterPro" id="IPR012349">
    <property type="entry name" value="Split_barrel_FMN-bd"/>
</dbReference>
<dbReference type="Pfam" id="PF04075">
    <property type="entry name" value="F420H2_quin_red"/>
    <property type="match status" value="1"/>
</dbReference>
<comment type="catalytic activity">
    <reaction evidence="2">
        <text>oxidized coenzyme F420-(gamma-L-Glu)(n) + a quinol + H(+) = reduced coenzyme F420-(gamma-L-Glu)(n) + a quinone</text>
        <dbReference type="Rhea" id="RHEA:39663"/>
        <dbReference type="Rhea" id="RHEA-COMP:12939"/>
        <dbReference type="Rhea" id="RHEA-COMP:14378"/>
        <dbReference type="ChEBI" id="CHEBI:15378"/>
        <dbReference type="ChEBI" id="CHEBI:24646"/>
        <dbReference type="ChEBI" id="CHEBI:132124"/>
        <dbReference type="ChEBI" id="CHEBI:133980"/>
        <dbReference type="ChEBI" id="CHEBI:139511"/>
    </reaction>
</comment>
<evidence type="ECO:0000256" key="1">
    <source>
        <dbReference type="ARBA" id="ARBA00008710"/>
    </source>
</evidence>
<dbReference type="NCBIfam" id="TIGR00026">
    <property type="entry name" value="hi_GC_TIGR00026"/>
    <property type="match status" value="1"/>
</dbReference>